<dbReference type="Proteomes" id="UP001165060">
    <property type="component" value="Unassembled WGS sequence"/>
</dbReference>
<keyword evidence="1" id="KW-0812">Transmembrane</keyword>
<dbReference type="EMBL" id="BRYB01001867">
    <property type="protein sequence ID" value="GMI35298.1"/>
    <property type="molecule type" value="Genomic_DNA"/>
</dbReference>
<dbReference type="Gene3D" id="2.60.120.650">
    <property type="entry name" value="Cupin"/>
    <property type="match status" value="1"/>
</dbReference>
<gene>
    <name evidence="2" type="ORF">TeGR_g2862</name>
</gene>
<organism evidence="2 3">
    <name type="scientific">Tetraparma gracilis</name>
    <dbReference type="NCBI Taxonomy" id="2962635"/>
    <lineage>
        <taxon>Eukaryota</taxon>
        <taxon>Sar</taxon>
        <taxon>Stramenopiles</taxon>
        <taxon>Ochrophyta</taxon>
        <taxon>Bolidophyceae</taxon>
        <taxon>Parmales</taxon>
        <taxon>Triparmaceae</taxon>
        <taxon>Tetraparma</taxon>
    </lineage>
</organism>
<keyword evidence="1" id="KW-1133">Transmembrane helix</keyword>
<protein>
    <submittedName>
        <fullName evidence="2">Uncharacterized protein</fullName>
    </submittedName>
</protein>
<feature type="transmembrane region" description="Helical" evidence="1">
    <location>
        <begin position="295"/>
        <end position="312"/>
    </location>
</feature>
<evidence type="ECO:0000256" key="1">
    <source>
        <dbReference type="SAM" id="Phobius"/>
    </source>
</evidence>
<name>A0ABQ6MYE0_9STRA</name>
<sequence length="320" mass="37126">MNPFWYPPHLDIGSVLRYTTPPTNEQFKSHLVSGEPFITRVDLPPHPNRPKTLDEWAELFGTTWKDPVQMWQNRLSNEDMNGWRQWLREGNEPSFEAFRDMRADFPNTYLSVVANDMYHKELIKDLYDRPEFIRDDDTGWGETSRWMYGGEAGAGVANHIDTIGCVCSWSTMLFGTKRWRLGTPPGEEPVEVSEVVQEQGDFMFWCAGTWHQTWIEEESLDVHGYVKLSYEQGSYARNLVGFAENAGRRELDGWTNVMEVADSCNPSNVEWINRTRHRIPGLVIRGWRIIPRGPFGWLALAVLAGWGVVRMVRRRKKKSE</sequence>
<accession>A0ABQ6MYE0</accession>
<evidence type="ECO:0000313" key="3">
    <source>
        <dbReference type="Proteomes" id="UP001165060"/>
    </source>
</evidence>
<evidence type="ECO:0000313" key="2">
    <source>
        <dbReference type="EMBL" id="GMI35298.1"/>
    </source>
</evidence>
<proteinExistence type="predicted"/>
<reference evidence="2 3" key="1">
    <citation type="journal article" date="2023" name="Commun. Biol.">
        <title>Genome analysis of Parmales, the sister group of diatoms, reveals the evolutionary specialization of diatoms from phago-mixotrophs to photoautotrophs.</title>
        <authorList>
            <person name="Ban H."/>
            <person name="Sato S."/>
            <person name="Yoshikawa S."/>
            <person name="Yamada K."/>
            <person name="Nakamura Y."/>
            <person name="Ichinomiya M."/>
            <person name="Sato N."/>
            <person name="Blanc-Mathieu R."/>
            <person name="Endo H."/>
            <person name="Kuwata A."/>
            <person name="Ogata H."/>
        </authorList>
    </citation>
    <scope>NUCLEOTIDE SEQUENCE [LARGE SCALE GENOMIC DNA]</scope>
</reference>
<dbReference type="SUPFAM" id="SSF51197">
    <property type="entry name" value="Clavaminate synthase-like"/>
    <property type="match status" value="1"/>
</dbReference>
<comment type="caution">
    <text evidence="2">The sequence shown here is derived from an EMBL/GenBank/DDBJ whole genome shotgun (WGS) entry which is preliminary data.</text>
</comment>
<keyword evidence="3" id="KW-1185">Reference proteome</keyword>
<keyword evidence="1" id="KW-0472">Membrane</keyword>